<keyword evidence="1" id="KW-1133">Transmembrane helix</keyword>
<dbReference type="AlphaFoldDB" id="A0A5N6E6V5"/>
<sequence length="72" mass="7583">MSIGASIFITAASVTVSIIYSLIFTCIKSFLQPLGVYPRLGQYTLAATWIATALSLGSTLLSILNACCCCCL</sequence>
<reference evidence="2 3" key="1">
    <citation type="submission" date="2019-04" db="EMBL/GenBank/DDBJ databases">
        <title>Fungal friends and foes A comparative genomics study of 23 Aspergillus species from section Flavi.</title>
        <authorList>
            <consortium name="DOE Joint Genome Institute"/>
            <person name="Kjaerbolling I."/>
            <person name="Vesth T.C."/>
            <person name="Frisvad J.C."/>
            <person name="Nybo J.L."/>
            <person name="Theobald S."/>
            <person name="Kildgaard S."/>
            <person name="Petersen T.I."/>
            <person name="Kuo A."/>
            <person name="Sato A."/>
            <person name="Lyhne E.K."/>
            <person name="Kogle M.E."/>
            <person name="Wiebenga A."/>
            <person name="Kun R.S."/>
            <person name="Lubbers R.J."/>
            <person name="Makela M.R."/>
            <person name="Barry K."/>
            <person name="Chovatia M."/>
            <person name="Clum A."/>
            <person name="Daum C."/>
            <person name="Haridas S."/>
            <person name="He G."/>
            <person name="LaButti K."/>
            <person name="Lipzen A."/>
            <person name="Mondo S."/>
            <person name="Pangilinan J."/>
            <person name="Riley R."/>
            <person name="Salamov A."/>
            <person name="Simmons B.A."/>
            <person name="Magnuson J.K."/>
            <person name="Henrissat B."/>
            <person name="Mortensen U.H."/>
            <person name="Larsen T.O."/>
            <person name="De vries R.P."/>
            <person name="Grigoriev I.V."/>
            <person name="Machida M."/>
            <person name="Baker S.E."/>
            <person name="Andersen M.R."/>
        </authorList>
    </citation>
    <scope>NUCLEOTIDE SEQUENCE [LARGE SCALE GENOMIC DNA]</scope>
    <source>
        <strain evidence="2 3">CBS 126849</strain>
    </source>
</reference>
<dbReference type="EMBL" id="ML733748">
    <property type="protein sequence ID" value="KAB8212997.1"/>
    <property type="molecule type" value="Genomic_DNA"/>
</dbReference>
<name>A0A5N6E6V5_9EURO</name>
<feature type="transmembrane region" description="Helical" evidence="1">
    <location>
        <begin position="43"/>
        <end position="64"/>
    </location>
</feature>
<feature type="transmembrane region" description="Helical" evidence="1">
    <location>
        <begin position="6"/>
        <end position="31"/>
    </location>
</feature>
<keyword evidence="1" id="KW-0812">Transmembrane</keyword>
<accession>A0A5N6E6V5</accession>
<organism evidence="2 3">
    <name type="scientific">Aspergillus novoparasiticus</name>
    <dbReference type="NCBI Taxonomy" id="986946"/>
    <lineage>
        <taxon>Eukaryota</taxon>
        <taxon>Fungi</taxon>
        <taxon>Dikarya</taxon>
        <taxon>Ascomycota</taxon>
        <taxon>Pezizomycotina</taxon>
        <taxon>Eurotiomycetes</taxon>
        <taxon>Eurotiomycetidae</taxon>
        <taxon>Eurotiales</taxon>
        <taxon>Aspergillaceae</taxon>
        <taxon>Aspergillus</taxon>
        <taxon>Aspergillus subgen. Circumdati</taxon>
    </lineage>
</organism>
<keyword evidence="1" id="KW-0472">Membrane</keyword>
<keyword evidence="3" id="KW-1185">Reference proteome</keyword>
<dbReference type="Proteomes" id="UP000326799">
    <property type="component" value="Unassembled WGS sequence"/>
</dbReference>
<proteinExistence type="predicted"/>
<gene>
    <name evidence="2" type="ORF">BDV33DRAFT_185687</name>
</gene>
<evidence type="ECO:0000313" key="2">
    <source>
        <dbReference type="EMBL" id="KAB8212997.1"/>
    </source>
</evidence>
<evidence type="ECO:0000256" key="1">
    <source>
        <dbReference type="SAM" id="Phobius"/>
    </source>
</evidence>
<evidence type="ECO:0000313" key="3">
    <source>
        <dbReference type="Proteomes" id="UP000326799"/>
    </source>
</evidence>
<protein>
    <submittedName>
        <fullName evidence="2">Uncharacterized protein</fullName>
    </submittedName>
</protein>